<comment type="caution">
    <text evidence="1">The sequence shown here is derived from an EMBL/GenBank/DDBJ whole genome shotgun (WGS) entry which is preliminary data.</text>
</comment>
<gene>
    <name evidence="2" type="ORF">CBQ26_19660</name>
    <name evidence="1" type="ORF">CBQ26_20910</name>
</gene>
<dbReference type="EMBL" id="NHMK01000035">
    <property type="protein sequence ID" value="OWL93449.1"/>
    <property type="molecule type" value="Genomic_DNA"/>
</dbReference>
<dbReference type="Proteomes" id="UP000197208">
    <property type="component" value="Unassembled WGS sequence"/>
</dbReference>
<proteinExistence type="predicted"/>
<protein>
    <submittedName>
        <fullName evidence="1">Uncharacterized protein</fullName>
    </submittedName>
</protein>
<accession>A0A246BEL5</accession>
<keyword evidence="3" id="KW-1185">Reference proteome</keyword>
<name>A0A246BEL5_9DEIO</name>
<evidence type="ECO:0000313" key="1">
    <source>
        <dbReference type="EMBL" id="OWL93196.1"/>
    </source>
</evidence>
<sequence>MTCEDLPESLLDVRIGADARGAQYVKINEDTRALWLLASALTPAERRGYGTGEVSCPEGPFVILSPDVPWSVNAADQVLTLQPRPERLGRHTINVTGTPGLPATSGTPVWQLGYTTQLSLQGGDLRGGVTVEPGYRQGPWEARATATLSSDASLNRAGAWAAWQPDETVRLKATVGGTSELGAAGTFNGVHARTGRTVPFLWPELKLTLPFDAQATVQTTGGFRRALNVPAGEVSLLGIPLTQGSGRIVVTLQDPRGQVRVEQPYIVDSRGLAAGSFDLQAELGAAGGALHTGVRGALNVTDHLTVAGTAQLTGADGKASVTVDYAAGHTHSTLGLNSRWNAAGSTWTAQAASRWNVGPVTFGVRADLPDFAPGNGTYTTLINWQTPDVLIGGELAYVPQTQQWSAAATGTWFVTDQAQASLQVSRSAERLRARAQVLLRPSDQVTLRADTSAGTMALGAYVQVDPQRSVGLHATVTPTGQQGEISVRQQGPADITGRLTSAGQVNVVARGTLIAVAGNVFAATTQSGGILLVRTGVPGIRLNVSALGEATTNAEGDAAFLGAAPGGAYQVTVVPEALPFEVTVGAERQEFTAGTDAVTTLDWRPNFTRNLWVTYVWPVQPPGETPTVEYDGELFALDAAGATLIPQRFEGRTGILRDGTFTCTVPWPRERKELSCSDS</sequence>
<dbReference type="EMBL" id="NHMK01000039">
    <property type="protein sequence ID" value="OWL93196.1"/>
    <property type="molecule type" value="Genomic_DNA"/>
</dbReference>
<organism evidence="1 3">
    <name type="scientific">Deinococcus indicus</name>
    <dbReference type="NCBI Taxonomy" id="223556"/>
    <lineage>
        <taxon>Bacteria</taxon>
        <taxon>Thermotogati</taxon>
        <taxon>Deinococcota</taxon>
        <taxon>Deinococci</taxon>
        <taxon>Deinococcales</taxon>
        <taxon>Deinococcaceae</taxon>
        <taxon>Deinococcus</taxon>
    </lineage>
</organism>
<evidence type="ECO:0000313" key="2">
    <source>
        <dbReference type="EMBL" id="OWL93449.1"/>
    </source>
</evidence>
<dbReference type="AlphaFoldDB" id="A0A246BEL5"/>
<reference evidence="1 3" key="1">
    <citation type="submission" date="2017-05" db="EMBL/GenBank/DDBJ databases">
        <title>De novo genome assembly of Deniococcus indicus strain DR1.</title>
        <authorList>
            <person name="Chauhan D."/>
            <person name="Yennamalli R.M."/>
            <person name="Priyadarshini R."/>
        </authorList>
    </citation>
    <scope>NUCLEOTIDE SEQUENCE [LARGE SCALE GENOMIC DNA]</scope>
    <source>
        <strain evidence="1 3">DR1</strain>
    </source>
</reference>
<evidence type="ECO:0000313" key="3">
    <source>
        <dbReference type="Proteomes" id="UP000197208"/>
    </source>
</evidence>